<evidence type="ECO:0000313" key="3">
    <source>
        <dbReference type="Proteomes" id="UP001056981"/>
    </source>
</evidence>
<dbReference type="EMBL" id="CP051635">
    <property type="protein sequence ID" value="UTC99506.1"/>
    <property type="molecule type" value="Genomic_DNA"/>
</dbReference>
<feature type="signal peptide" evidence="1">
    <location>
        <begin position="1"/>
        <end position="22"/>
    </location>
</feature>
<sequence>MKKLFIGIALCSFFFLPLTAHEEEHKSLSSEHHNNKKVAYTTTINAIVTWPPQALVGVTQSFKVPLMQFDNPLTKDNNIDFKIGAELTPITTEGKFNITWTPIAFLELYTESRIGSGWKLSEDLLGIAINENKGGKTNKTPINFSKAVYSFALGGAFQFDLGAVIPHDWSHVIFKTDHYALYKAMTGVNSETSWLYQADYGENRNGWRYMSSYVIGYKMPLFLDLIAMKIDVEKKLFASPKGLDNKVWGEDLFLTTFGPIINFNIKKDYNIMLLAQWYTYPVYKNEAKDDFYQTKVLDTDKKTQVKFYQVGLIFYMNINR</sequence>
<accession>A0A9Q9EWL3</accession>
<evidence type="ECO:0000313" key="2">
    <source>
        <dbReference type="EMBL" id="UTC99506.1"/>
    </source>
</evidence>
<evidence type="ECO:0000256" key="1">
    <source>
        <dbReference type="SAM" id="SignalP"/>
    </source>
</evidence>
<keyword evidence="1" id="KW-0732">Signal</keyword>
<gene>
    <name evidence="2" type="ORF">E4N86_01815</name>
</gene>
<dbReference type="RefSeq" id="WP_253716629.1">
    <property type="nucleotide sequence ID" value="NZ_CP051522.1"/>
</dbReference>
<reference evidence="2" key="1">
    <citation type="submission" date="2020-04" db="EMBL/GenBank/DDBJ databases">
        <title>Comparative genomics of oral phylogroup-2 Treponema strains.</title>
        <authorList>
            <person name="Zeng H."/>
            <person name="Chan Y.K."/>
            <person name="Watt R.M."/>
        </authorList>
    </citation>
    <scope>NUCLEOTIDE SEQUENCE</scope>
    <source>
        <strain evidence="2">OMZ 905</strain>
    </source>
</reference>
<proteinExistence type="predicted"/>
<dbReference type="Proteomes" id="UP001056981">
    <property type="component" value="Chromosome"/>
</dbReference>
<dbReference type="AlphaFoldDB" id="A0A9Q9EWL3"/>
<name>A0A9Q9EWL3_TREDN</name>
<organism evidence="2 3">
    <name type="scientific">Treponema denticola</name>
    <dbReference type="NCBI Taxonomy" id="158"/>
    <lineage>
        <taxon>Bacteria</taxon>
        <taxon>Pseudomonadati</taxon>
        <taxon>Spirochaetota</taxon>
        <taxon>Spirochaetia</taxon>
        <taxon>Spirochaetales</taxon>
        <taxon>Treponemataceae</taxon>
        <taxon>Treponema</taxon>
    </lineage>
</organism>
<protein>
    <submittedName>
        <fullName evidence="2">Uncharacterized protein</fullName>
    </submittedName>
</protein>
<feature type="chain" id="PRO_5040450846" evidence="1">
    <location>
        <begin position="23"/>
        <end position="320"/>
    </location>
</feature>